<dbReference type="PROSITE" id="PS50095">
    <property type="entry name" value="PLAT"/>
    <property type="match status" value="2"/>
</dbReference>
<feature type="non-terminal residue" evidence="3">
    <location>
        <position position="212"/>
    </location>
</feature>
<dbReference type="PANTHER" id="PTHR45901">
    <property type="entry name" value="PROTEIN CBG12474"/>
    <property type="match status" value="1"/>
</dbReference>
<name>A0A8S1IQH6_9CHLO</name>
<dbReference type="Pfam" id="PF01477">
    <property type="entry name" value="PLAT"/>
    <property type="match status" value="2"/>
</dbReference>
<comment type="caution">
    <text evidence="1">Lacks conserved residue(s) required for the propagation of feature annotation.</text>
</comment>
<protein>
    <recommendedName>
        <fullName evidence="2">PLAT domain-containing protein</fullName>
    </recommendedName>
</protein>
<feature type="non-terminal residue" evidence="3">
    <location>
        <position position="1"/>
    </location>
</feature>
<gene>
    <name evidence="3" type="ORF">OSTQU699_LOCUS1018</name>
</gene>
<dbReference type="SUPFAM" id="SSF49723">
    <property type="entry name" value="Lipase/lipooxygenase domain (PLAT/LH2 domain)"/>
    <property type="match status" value="2"/>
</dbReference>
<dbReference type="InterPro" id="IPR001024">
    <property type="entry name" value="PLAT/LH2_dom"/>
</dbReference>
<dbReference type="InterPro" id="IPR036392">
    <property type="entry name" value="PLAT/LH2_dom_sf"/>
</dbReference>
<comment type="caution">
    <text evidence="3">The sequence shown here is derived from an EMBL/GenBank/DDBJ whole genome shotgun (WGS) entry which is preliminary data.</text>
</comment>
<dbReference type="PANTHER" id="PTHR45901:SF3">
    <property type="entry name" value="LIPOXYGENASE HOMOLOGY DOMAIN-CONTAINING PROTEIN 1"/>
    <property type="match status" value="1"/>
</dbReference>
<evidence type="ECO:0000259" key="2">
    <source>
        <dbReference type="PROSITE" id="PS50095"/>
    </source>
</evidence>
<dbReference type="OrthoDB" id="5322100at2759"/>
<sequence length="212" mass="22995">VDTFVVEAPNIQEIQKLAIHHDNSGRSPAWHLDAVEVTKGAPPGAKTILFLCRSWLGGGAPARVVLEPSARGRGDRDDYAVSVATSDVKGAGTDADVSLNLCGSEGSTGFQRLWAEHDTFERGKVDEFDLKRLSRVGDMMSLTIRSDGSGTGAAWHVSHVSVRRASDGAIAYFAFNRWMGKSHGLEATAEASSMHPDRLMQEYRLMVHTSDQ</sequence>
<dbReference type="AlphaFoldDB" id="A0A8S1IQH6"/>
<dbReference type="EMBL" id="CAJHUC010000373">
    <property type="protein sequence ID" value="CAD7695657.1"/>
    <property type="molecule type" value="Genomic_DNA"/>
</dbReference>
<dbReference type="Gene3D" id="2.40.180.10">
    <property type="entry name" value="Catalase core domain"/>
    <property type="match status" value="1"/>
</dbReference>
<evidence type="ECO:0000313" key="3">
    <source>
        <dbReference type="EMBL" id="CAD7695657.1"/>
    </source>
</evidence>
<accession>A0A8S1IQH6</accession>
<evidence type="ECO:0000256" key="1">
    <source>
        <dbReference type="PROSITE-ProRule" id="PRU00152"/>
    </source>
</evidence>
<organism evidence="3 4">
    <name type="scientific">Ostreobium quekettii</name>
    <dbReference type="NCBI Taxonomy" id="121088"/>
    <lineage>
        <taxon>Eukaryota</taxon>
        <taxon>Viridiplantae</taxon>
        <taxon>Chlorophyta</taxon>
        <taxon>core chlorophytes</taxon>
        <taxon>Ulvophyceae</taxon>
        <taxon>TCBD clade</taxon>
        <taxon>Bryopsidales</taxon>
        <taxon>Ostreobineae</taxon>
        <taxon>Ostreobiaceae</taxon>
        <taxon>Ostreobium</taxon>
    </lineage>
</organism>
<dbReference type="Proteomes" id="UP000708148">
    <property type="component" value="Unassembled WGS sequence"/>
</dbReference>
<dbReference type="Gene3D" id="2.60.60.20">
    <property type="entry name" value="PLAT/LH2 domain"/>
    <property type="match status" value="1"/>
</dbReference>
<feature type="domain" description="PLAT" evidence="2">
    <location>
        <begin position="1"/>
        <end position="70"/>
    </location>
</feature>
<proteinExistence type="predicted"/>
<dbReference type="InterPro" id="IPR052970">
    <property type="entry name" value="Inner_ear_hair_cell_LOXHD"/>
</dbReference>
<keyword evidence="4" id="KW-1185">Reference proteome</keyword>
<feature type="domain" description="PLAT" evidence="2">
    <location>
        <begin position="77"/>
        <end position="193"/>
    </location>
</feature>
<dbReference type="SMART" id="SM00308">
    <property type="entry name" value="LH2"/>
    <property type="match status" value="1"/>
</dbReference>
<evidence type="ECO:0000313" key="4">
    <source>
        <dbReference type="Proteomes" id="UP000708148"/>
    </source>
</evidence>
<reference evidence="3" key="1">
    <citation type="submission" date="2020-12" db="EMBL/GenBank/DDBJ databases">
        <authorList>
            <person name="Iha C."/>
        </authorList>
    </citation>
    <scope>NUCLEOTIDE SEQUENCE</scope>
</reference>